<organism evidence="3 4">
    <name type="scientific">Portunus trituberculatus</name>
    <name type="common">Swimming crab</name>
    <name type="synonym">Neptunus trituberculatus</name>
    <dbReference type="NCBI Taxonomy" id="210409"/>
    <lineage>
        <taxon>Eukaryota</taxon>
        <taxon>Metazoa</taxon>
        <taxon>Ecdysozoa</taxon>
        <taxon>Arthropoda</taxon>
        <taxon>Crustacea</taxon>
        <taxon>Multicrustacea</taxon>
        <taxon>Malacostraca</taxon>
        <taxon>Eumalacostraca</taxon>
        <taxon>Eucarida</taxon>
        <taxon>Decapoda</taxon>
        <taxon>Pleocyemata</taxon>
        <taxon>Brachyura</taxon>
        <taxon>Eubrachyura</taxon>
        <taxon>Portunoidea</taxon>
        <taxon>Portunidae</taxon>
        <taxon>Portuninae</taxon>
        <taxon>Portunus</taxon>
    </lineage>
</organism>
<feature type="domain" description="Glycoside hydrolase 35 catalytic" evidence="2">
    <location>
        <begin position="2"/>
        <end position="83"/>
    </location>
</feature>
<dbReference type="Gene3D" id="2.60.120.260">
    <property type="entry name" value="Galactose-binding domain-like"/>
    <property type="match status" value="1"/>
</dbReference>
<dbReference type="SUPFAM" id="SSF51445">
    <property type="entry name" value="(Trans)glycosidases"/>
    <property type="match status" value="1"/>
</dbReference>
<dbReference type="GO" id="GO:0005975">
    <property type="term" value="P:carbohydrate metabolic process"/>
    <property type="evidence" value="ECO:0007669"/>
    <property type="project" value="InterPro"/>
</dbReference>
<keyword evidence="4" id="KW-1185">Reference proteome</keyword>
<dbReference type="Gene3D" id="3.20.20.80">
    <property type="entry name" value="Glycosidases"/>
    <property type="match status" value="1"/>
</dbReference>
<dbReference type="PANTHER" id="PTHR23421">
    <property type="entry name" value="BETA-GALACTOSIDASE RELATED"/>
    <property type="match status" value="1"/>
</dbReference>
<dbReference type="SUPFAM" id="SSF49785">
    <property type="entry name" value="Galactose-binding domain-like"/>
    <property type="match status" value="1"/>
</dbReference>
<accession>A0A5B7E588</accession>
<sequence length="151" mass="16446">MFLMQRLFEPRGPLVNSEYYPGWLDHWGEPHHTVDAQVAAGRGQLGVLAEGLDAILALNASVNMFMFHGGTSFGLTSGTATAGVAWVNRFCLGRYWPEVGPQVTLYVPWSILKRGQNELLLLELESAPCPAPLTCAATLQDKHVLDGPTPT</sequence>
<dbReference type="InterPro" id="IPR017853">
    <property type="entry name" value="GH"/>
</dbReference>
<reference evidence="3 4" key="1">
    <citation type="submission" date="2019-05" db="EMBL/GenBank/DDBJ databases">
        <title>Another draft genome of Portunus trituberculatus and its Hox gene families provides insights of decapod evolution.</title>
        <authorList>
            <person name="Jeong J.-H."/>
            <person name="Song I."/>
            <person name="Kim S."/>
            <person name="Choi T."/>
            <person name="Kim D."/>
            <person name="Ryu S."/>
            <person name="Kim W."/>
        </authorList>
    </citation>
    <scope>NUCLEOTIDE SEQUENCE [LARGE SCALE GENOMIC DNA]</scope>
    <source>
        <tissue evidence="3">Muscle</tissue>
    </source>
</reference>
<dbReference type="InterPro" id="IPR031330">
    <property type="entry name" value="Gly_Hdrlase_35_cat"/>
</dbReference>
<dbReference type="Pfam" id="PF01301">
    <property type="entry name" value="Glyco_hydro_35"/>
    <property type="match status" value="1"/>
</dbReference>
<evidence type="ECO:0000313" key="4">
    <source>
        <dbReference type="Proteomes" id="UP000324222"/>
    </source>
</evidence>
<dbReference type="GO" id="GO:0004553">
    <property type="term" value="F:hydrolase activity, hydrolyzing O-glycosyl compounds"/>
    <property type="evidence" value="ECO:0007669"/>
    <property type="project" value="InterPro"/>
</dbReference>
<comment type="similarity">
    <text evidence="1">Belongs to the glycosyl hydrolase 35 family.</text>
</comment>
<evidence type="ECO:0000256" key="1">
    <source>
        <dbReference type="ARBA" id="ARBA00009809"/>
    </source>
</evidence>
<dbReference type="AlphaFoldDB" id="A0A5B7E588"/>
<dbReference type="Proteomes" id="UP000324222">
    <property type="component" value="Unassembled WGS sequence"/>
</dbReference>
<name>A0A5B7E588_PORTR</name>
<dbReference type="OrthoDB" id="1657402at2759"/>
<gene>
    <name evidence="3" type="primary">Glb1_0</name>
    <name evidence="3" type="ORF">E2C01_021691</name>
</gene>
<dbReference type="InterPro" id="IPR001944">
    <property type="entry name" value="Glycoside_Hdrlase_35"/>
</dbReference>
<evidence type="ECO:0000313" key="3">
    <source>
        <dbReference type="EMBL" id="MPC28485.1"/>
    </source>
</evidence>
<dbReference type="InterPro" id="IPR008979">
    <property type="entry name" value="Galactose-bd-like_sf"/>
</dbReference>
<dbReference type="EMBL" id="VSRR010001922">
    <property type="protein sequence ID" value="MPC28485.1"/>
    <property type="molecule type" value="Genomic_DNA"/>
</dbReference>
<proteinExistence type="inferred from homology"/>
<evidence type="ECO:0000259" key="2">
    <source>
        <dbReference type="Pfam" id="PF01301"/>
    </source>
</evidence>
<protein>
    <submittedName>
        <fullName evidence="3">Beta-galactosidase</fullName>
    </submittedName>
</protein>
<comment type="caution">
    <text evidence="3">The sequence shown here is derived from an EMBL/GenBank/DDBJ whole genome shotgun (WGS) entry which is preliminary data.</text>
</comment>